<dbReference type="GO" id="GO:0005524">
    <property type="term" value="F:ATP binding"/>
    <property type="evidence" value="ECO:0007669"/>
    <property type="project" value="TreeGrafter"/>
</dbReference>
<dbReference type="RefSeq" id="WP_083080310.1">
    <property type="nucleotide sequence ID" value="NZ_JAACYR010000038.1"/>
</dbReference>
<name>A0A1B8SAS8_9MYCO</name>
<reference evidence="2 3" key="1">
    <citation type="submission" date="2015-06" db="EMBL/GenBank/DDBJ databases">
        <title>Genome sequence of Mycobacterium kumamotonense strain Roo.</title>
        <authorList>
            <person name="Greninger A.L."/>
            <person name="Cunningham G."/>
            <person name="Miller S."/>
        </authorList>
    </citation>
    <scope>NUCLEOTIDE SEQUENCE [LARGE SCALE GENOMIC DNA]</scope>
    <source>
        <strain evidence="2 3">Roo</strain>
    </source>
</reference>
<dbReference type="Proteomes" id="UP000092668">
    <property type="component" value="Unassembled WGS sequence"/>
</dbReference>
<dbReference type="InterPro" id="IPR059050">
    <property type="entry name" value="Rv3660c_N"/>
</dbReference>
<proteinExistence type="predicted"/>
<keyword evidence="2" id="KW-0347">Helicase</keyword>
<dbReference type="PANTHER" id="PTHR43384:SF11">
    <property type="entry name" value="SEPTUM SITE DETERMINING PROTEIN"/>
    <property type="match status" value="1"/>
</dbReference>
<dbReference type="PANTHER" id="PTHR43384">
    <property type="entry name" value="SEPTUM SITE-DETERMINING PROTEIN MIND HOMOLOG, CHLOROPLASTIC-RELATED"/>
    <property type="match status" value="1"/>
</dbReference>
<keyword evidence="2" id="KW-0378">Hydrolase</keyword>
<dbReference type="Pfam" id="PF26563">
    <property type="entry name" value="Rv3660c_N"/>
    <property type="match status" value="1"/>
</dbReference>
<evidence type="ECO:0000313" key="2">
    <source>
        <dbReference type="EMBL" id="OBY29841.1"/>
    </source>
</evidence>
<gene>
    <name evidence="2" type="ORF">ACT18_20975</name>
</gene>
<dbReference type="AlphaFoldDB" id="A0A1B8SAS8"/>
<dbReference type="GO" id="GO:0005829">
    <property type="term" value="C:cytosol"/>
    <property type="evidence" value="ECO:0007669"/>
    <property type="project" value="TreeGrafter"/>
</dbReference>
<keyword evidence="2" id="KW-0547">Nucleotide-binding</keyword>
<dbReference type="EMBL" id="LFOE01000048">
    <property type="protein sequence ID" value="OBY29841.1"/>
    <property type="molecule type" value="Genomic_DNA"/>
</dbReference>
<keyword evidence="3" id="KW-1185">Reference proteome</keyword>
<dbReference type="STRING" id="354243.BST28_05875"/>
<protein>
    <submittedName>
        <fullName evidence="2">Helicase</fullName>
    </submittedName>
</protein>
<dbReference type="GO" id="GO:0051782">
    <property type="term" value="P:negative regulation of cell division"/>
    <property type="evidence" value="ECO:0007669"/>
    <property type="project" value="TreeGrafter"/>
</dbReference>
<comment type="caution">
    <text evidence="2">The sequence shown here is derived from an EMBL/GenBank/DDBJ whole genome shotgun (WGS) entry which is preliminary data.</text>
</comment>
<dbReference type="PATRIC" id="fig|354243.3.peg.4327"/>
<organism evidence="2 3">
    <name type="scientific">Mycolicibacter kumamotonensis</name>
    <dbReference type="NCBI Taxonomy" id="354243"/>
    <lineage>
        <taxon>Bacteria</taxon>
        <taxon>Bacillati</taxon>
        <taxon>Actinomycetota</taxon>
        <taxon>Actinomycetes</taxon>
        <taxon>Mycobacteriales</taxon>
        <taxon>Mycobacteriaceae</taxon>
        <taxon>Mycolicibacter</taxon>
    </lineage>
</organism>
<dbReference type="NCBIfam" id="TIGR03815">
    <property type="entry name" value="CpaE_hom_Actino"/>
    <property type="match status" value="1"/>
</dbReference>
<dbReference type="GO" id="GO:0004386">
    <property type="term" value="F:helicase activity"/>
    <property type="evidence" value="ECO:0007669"/>
    <property type="project" value="UniProtKB-KW"/>
</dbReference>
<dbReference type="SUPFAM" id="SSF52540">
    <property type="entry name" value="P-loop containing nucleoside triphosphate hydrolases"/>
    <property type="match status" value="1"/>
</dbReference>
<feature type="domain" description="Rv3660c-like CheY-like N-terminal" evidence="1">
    <location>
        <begin position="21"/>
        <end position="127"/>
    </location>
</feature>
<evidence type="ECO:0000259" key="1">
    <source>
        <dbReference type="Pfam" id="PF26563"/>
    </source>
</evidence>
<sequence>MRRTDRHGEGVSTAAGLLALVTQPALRDELERVGAAVGVRVVHLGAAIPSRRSWTAATAAVLDEDAAASCVAAGLPRRAHVIVLTSAQPTAASWQAAVAVGAQRVLTLPADGNELVAELAVAAESARDGGCRGQAIAVIGARGGAGASLLATALAQRAGDALLVDLDAWGGGIDLLAGTENIAGLRWCDLTARSGRLTWPALREALPRQRGVSVLSGIRRGHENHGAPEVQAATVEAVVDAGRRGGITVVCDLPRGMSDPVETALGTADLVVVVSPCDVRSCAAGAVLAPRLHAANPNVGLVVRGPAPGGLRAAEVAEIIGLPLLATLRAEPRLAERLEHAGLRLHRRSALAMAADRVLGVLPARKAVAA</sequence>
<dbReference type="InterPro" id="IPR027417">
    <property type="entry name" value="P-loop_NTPase"/>
</dbReference>
<dbReference type="InterPro" id="IPR022521">
    <property type="entry name" value="Rv3660c"/>
</dbReference>
<keyword evidence="2" id="KW-0067">ATP-binding</keyword>
<dbReference type="GO" id="GO:0009898">
    <property type="term" value="C:cytoplasmic side of plasma membrane"/>
    <property type="evidence" value="ECO:0007669"/>
    <property type="project" value="TreeGrafter"/>
</dbReference>
<evidence type="ECO:0000313" key="3">
    <source>
        <dbReference type="Proteomes" id="UP000092668"/>
    </source>
</evidence>
<dbReference type="Gene3D" id="3.40.50.300">
    <property type="entry name" value="P-loop containing nucleotide triphosphate hydrolases"/>
    <property type="match status" value="1"/>
</dbReference>
<dbReference type="InterPro" id="IPR050625">
    <property type="entry name" value="ParA/MinD_ATPase"/>
</dbReference>
<accession>A0A1B8SAS8</accession>
<dbReference type="GO" id="GO:0016887">
    <property type="term" value="F:ATP hydrolysis activity"/>
    <property type="evidence" value="ECO:0007669"/>
    <property type="project" value="TreeGrafter"/>
</dbReference>